<evidence type="ECO:0000313" key="3">
    <source>
        <dbReference type="Proteomes" id="UP000031036"/>
    </source>
</evidence>
<proteinExistence type="predicted"/>
<comment type="caution">
    <text evidence="2">The sequence shown here is derived from an EMBL/GenBank/DDBJ whole genome shotgun (WGS) entry which is preliminary data.</text>
</comment>
<keyword evidence="1" id="KW-1133">Transmembrane helix</keyword>
<feature type="non-terminal residue" evidence="2">
    <location>
        <position position="1"/>
    </location>
</feature>
<feature type="non-terminal residue" evidence="2">
    <location>
        <position position="100"/>
    </location>
</feature>
<name>A0A0B2VZT6_TOXCA</name>
<organism evidence="2 3">
    <name type="scientific">Toxocara canis</name>
    <name type="common">Canine roundworm</name>
    <dbReference type="NCBI Taxonomy" id="6265"/>
    <lineage>
        <taxon>Eukaryota</taxon>
        <taxon>Metazoa</taxon>
        <taxon>Ecdysozoa</taxon>
        <taxon>Nematoda</taxon>
        <taxon>Chromadorea</taxon>
        <taxon>Rhabditida</taxon>
        <taxon>Spirurina</taxon>
        <taxon>Ascaridomorpha</taxon>
        <taxon>Ascaridoidea</taxon>
        <taxon>Toxocaridae</taxon>
        <taxon>Toxocara</taxon>
    </lineage>
</organism>
<keyword evidence="3" id="KW-1185">Reference proteome</keyword>
<dbReference type="AlphaFoldDB" id="A0A0B2VZT6"/>
<keyword evidence="1" id="KW-0472">Membrane</keyword>
<dbReference type="EMBL" id="JPKZ01000617">
    <property type="protein sequence ID" value="KHN86480.1"/>
    <property type="molecule type" value="Genomic_DNA"/>
</dbReference>
<protein>
    <submittedName>
        <fullName evidence="2">Uncharacterized protein</fullName>
    </submittedName>
</protein>
<accession>A0A0B2VZT6</accession>
<sequence length="100" mass="11717">KTASGSINFRCLLNRYLQLLFRLKLSSNGSTFSVAELEQVAHWLVRKYMHRYLFITDVYEPSSTPWNLQELFAIYRATLLTLPCLAKTLLFYAYARCNIE</sequence>
<gene>
    <name evidence="2" type="ORF">Tcan_00932</name>
</gene>
<dbReference type="Proteomes" id="UP000031036">
    <property type="component" value="Unassembled WGS sequence"/>
</dbReference>
<reference evidence="2 3" key="1">
    <citation type="submission" date="2014-11" db="EMBL/GenBank/DDBJ databases">
        <title>Genetic blueprint of the zoonotic pathogen Toxocara canis.</title>
        <authorList>
            <person name="Zhu X.-Q."/>
            <person name="Korhonen P.K."/>
            <person name="Cai H."/>
            <person name="Young N.D."/>
            <person name="Nejsum P."/>
            <person name="von Samson-Himmelstjerna G."/>
            <person name="Boag P.R."/>
            <person name="Tan P."/>
            <person name="Li Q."/>
            <person name="Min J."/>
            <person name="Yang Y."/>
            <person name="Wang X."/>
            <person name="Fang X."/>
            <person name="Hall R.S."/>
            <person name="Hofmann A."/>
            <person name="Sternberg P.W."/>
            <person name="Jex A.R."/>
            <person name="Gasser R.B."/>
        </authorList>
    </citation>
    <scope>NUCLEOTIDE SEQUENCE [LARGE SCALE GENOMIC DNA]</scope>
    <source>
        <strain evidence="2">PN_DK_2014</strain>
    </source>
</reference>
<keyword evidence="1" id="KW-0812">Transmembrane</keyword>
<evidence type="ECO:0000256" key="1">
    <source>
        <dbReference type="SAM" id="Phobius"/>
    </source>
</evidence>
<evidence type="ECO:0000313" key="2">
    <source>
        <dbReference type="EMBL" id="KHN86480.1"/>
    </source>
</evidence>
<feature type="transmembrane region" description="Helical" evidence="1">
    <location>
        <begin position="73"/>
        <end position="95"/>
    </location>
</feature>